<dbReference type="InParanoid" id="A0A5J5EW82"/>
<dbReference type="GO" id="GO:0016747">
    <property type="term" value="F:acyltransferase activity, transferring groups other than amino-acyl groups"/>
    <property type="evidence" value="ECO:0007669"/>
    <property type="project" value="InterPro"/>
</dbReference>
<evidence type="ECO:0000313" key="3">
    <source>
        <dbReference type="Proteomes" id="UP000326924"/>
    </source>
</evidence>
<dbReference type="Gene3D" id="3.40.630.30">
    <property type="match status" value="1"/>
</dbReference>
<dbReference type="EMBL" id="VXIS01000101">
    <property type="protein sequence ID" value="KAA8905075.1"/>
    <property type="molecule type" value="Genomic_DNA"/>
</dbReference>
<dbReference type="InterPro" id="IPR016181">
    <property type="entry name" value="Acyl_CoA_acyltransferase"/>
</dbReference>
<organism evidence="2 3">
    <name type="scientific">Sphaerosporella brunnea</name>
    <dbReference type="NCBI Taxonomy" id="1250544"/>
    <lineage>
        <taxon>Eukaryota</taxon>
        <taxon>Fungi</taxon>
        <taxon>Dikarya</taxon>
        <taxon>Ascomycota</taxon>
        <taxon>Pezizomycotina</taxon>
        <taxon>Pezizomycetes</taxon>
        <taxon>Pezizales</taxon>
        <taxon>Pyronemataceae</taxon>
        <taxon>Sphaerosporella</taxon>
    </lineage>
</organism>
<dbReference type="InterPro" id="IPR000182">
    <property type="entry name" value="GNAT_dom"/>
</dbReference>
<dbReference type="Proteomes" id="UP000326924">
    <property type="component" value="Unassembled WGS sequence"/>
</dbReference>
<feature type="domain" description="N-acetyltransferase" evidence="1">
    <location>
        <begin position="14"/>
        <end position="163"/>
    </location>
</feature>
<sequence>MPLKHCTLPHDTHVFVRPLTPRDTDACDALSAVSATPPLPKKDLYDYLRRDSPTSLGVFTCPPLPDPLMPHADIMLGYVIGDTDDGNGEGSTLRIVGLWVLPEQETTGVAEVLLRGWCDRMRDGRVARKIVKEGEEDARRREWYRDAGFAVRGEKEMLVMDCY</sequence>
<name>A0A5J5EW82_9PEZI</name>
<evidence type="ECO:0000313" key="2">
    <source>
        <dbReference type="EMBL" id="KAA8905075.1"/>
    </source>
</evidence>
<protein>
    <recommendedName>
        <fullName evidence="1">N-acetyltransferase domain-containing protein</fullName>
    </recommendedName>
</protein>
<comment type="caution">
    <text evidence="2">The sequence shown here is derived from an EMBL/GenBank/DDBJ whole genome shotgun (WGS) entry which is preliminary data.</text>
</comment>
<gene>
    <name evidence="2" type="ORF">FN846DRAFT_951305</name>
</gene>
<dbReference type="OrthoDB" id="30840at2759"/>
<accession>A0A5J5EW82</accession>
<dbReference type="AlphaFoldDB" id="A0A5J5EW82"/>
<proteinExistence type="predicted"/>
<keyword evidence="3" id="KW-1185">Reference proteome</keyword>
<dbReference type="PROSITE" id="PS51186">
    <property type="entry name" value="GNAT"/>
    <property type="match status" value="1"/>
</dbReference>
<reference evidence="2 3" key="1">
    <citation type="submission" date="2019-09" db="EMBL/GenBank/DDBJ databases">
        <title>Draft genome of the ectomycorrhizal ascomycete Sphaerosporella brunnea.</title>
        <authorList>
            <consortium name="DOE Joint Genome Institute"/>
            <person name="Benucci G.M."/>
            <person name="Marozzi G."/>
            <person name="Antonielli L."/>
            <person name="Sanchez S."/>
            <person name="Marco P."/>
            <person name="Wang X."/>
            <person name="Falini L.B."/>
            <person name="Barry K."/>
            <person name="Haridas S."/>
            <person name="Lipzen A."/>
            <person name="Labutti K."/>
            <person name="Grigoriev I.V."/>
            <person name="Murat C."/>
            <person name="Martin F."/>
            <person name="Albertini E."/>
            <person name="Donnini D."/>
            <person name="Bonito G."/>
        </authorList>
    </citation>
    <scope>NUCLEOTIDE SEQUENCE [LARGE SCALE GENOMIC DNA]</scope>
    <source>
        <strain evidence="2 3">Sb_GMNB300</strain>
    </source>
</reference>
<evidence type="ECO:0000259" key="1">
    <source>
        <dbReference type="PROSITE" id="PS51186"/>
    </source>
</evidence>
<dbReference type="SUPFAM" id="SSF55729">
    <property type="entry name" value="Acyl-CoA N-acyltransferases (Nat)"/>
    <property type="match status" value="1"/>
</dbReference>